<dbReference type="InterPro" id="IPR029063">
    <property type="entry name" value="SAM-dependent_MTases_sf"/>
</dbReference>
<dbReference type="GO" id="GO:0005634">
    <property type="term" value="C:nucleus"/>
    <property type="evidence" value="ECO:0007669"/>
    <property type="project" value="TreeGrafter"/>
</dbReference>
<gene>
    <name evidence="2" type="ORF">WJX73_009854</name>
</gene>
<feature type="compositionally biased region" description="Basic and acidic residues" evidence="1">
    <location>
        <begin position="172"/>
        <end position="185"/>
    </location>
</feature>
<evidence type="ECO:0000313" key="3">
    <source>
        <dbReference type="Proteomes" id="UP001465755"/>
    </source>
</evidence>
<dbReference type="Proteomes" id="UP001465755">
    <property type="component" value="Unassembled WGS sequence"/>
</dbReference>
<dbReference type="EMBL" id="JALJOQ010000172">
    <property type="protein sequence ID" value="KAK9791819.1"/>
    <property type="molecule type" value="Genomic_DNA"/>
</dbReference>
<keyword evidence="3" id="KW-1185">Reference proteome</keyword>
<dbReference type="PANTHER" id="PTHR23068:SF25">
    <property type="entry name" value="DNA (CYTOSINE-5)-METHYLTRANSFERASE DRM2"/>
    <property type="match status" value="1"/>
</dbReference>
<evidence type="ECO:0000313" key="2">
    <source>
        <dbReference type="EMBL" id="KAK9791819.1"/>
    </source>
</evidence>
<feature type="region of interest" description="Disordered" evidence="1">
    <location>
        <begin position="534"/>
        <end position="555"/>
    </location>
</feature>
<dbReference type="SUPFAM" id="SSF53335">
    <property type="entry name" value="S-adenosyl-L-methionine-dependent methyltransferases"/>
    <property type="match status" value="2"/>
</dbReference>
<evidence type="ECO:0000256" key="1">
    <source>
        <dbReference type="SAM" id="MobiDB-lite"/>
    </source>
</evidence>
<sequence length="587" mass="64669">MDAEAADEAYARRLEAQFQRDFEEQEARDAALAATLSGRGSAEVADGVEADAQLALQLGEQEIAEVARWERDHLASEAAAKALDQELNSTERNLQKSDRDVALRLVEGTQSRARRTPHKLEPNFEATYPRMGKKSRPAQQPPTALNFEPDLDEESLEELLSVAGAPATPPRGLDHDGDERARGSEEEAGGAPRPRAKKSRGARRGAGGAKSPLPPPARGAARLYSHEYLEFLRRQPNWQKSLPFVTDGPALNAYPPRHPGWPIVFYEMVASLTNTGLDHLSKIPEDLDESICIIMDASRFFSPSRRLRIYLTNLRIHMSAENWAQQVLKLPQAVTVDGRVFKVAELVRKYAFVPVPGGGCRELSAGEAEKIMGFPKGYTRMNGHARNPDALRRKMLGNSFQVDNVAYLLHPLQDMQRRGELPLEGIVVLSLFDGIGGALMALTKLGVRVRLYITSEKNKACEAVVERFIRDKAELIQGRSDPVPIEQFWVRLGDILPKASEGKRPPLSELDIPGLVAKHGIHLVIGGSPCNNLTMSNRQPSTSASGPSGFNGQDSKLFTEFEKGVRKVREAYRDLRMRGSSSAPTAA</sequence>
<name>A0AAW1NU24_9CHLO</name>
<organism evidence="2 3">
    <name type="scientific">Symbiochloris irregularis</name>
    <dbReference type="NCBI Taxonomy" id="706552"/>
    <lineage>
        <taxon>Eukaryota</taxon>
        <taxon>Viridiplantae</taxon>
        <taxon>Chlorophyta</taxon>
        <taxon>core chlorophytes</taxon>
        <taxon>Trebouxiophyceae</taxon>
        <taxon>Trebouxiales</taxon>
        <taxon>Trebouxiaceae</taxon>
        <taxon>Symbiochloris</taxon>
    </lineage>
</organism>
<dbReference type="PANTHER" id="PTHR23068">
    <property type="entry name" value="DNA CYTOSINE-5- -METHYLTRANSFERASE 3-RELATED"/>
    <property type="match status" value="1"/>
</dbReference>
<accession>A0AAW1NU24</accession>
<protein>
    <submittedName>
        <fullName evidence="2">Uncharacterized protein</fullName>
    </submittedName>
</protein>
<proteinExistence type="predicted"/>
<feature type="region of interest" description="Disordered" evidence="1">
    <location>
        <begin position="163"/>
        <end position="219"/>
    </location>
</feature>
<feature type="region of interest" description="Disordered" evidence="1">
    <location>
        <begin position="107"/>
        <end position="147"/>
    </location>
</feature>
<dbReference type="InterPro" id="IPR050390">
    <property type="entry name" value="C5-Methyltransferase"/>
</dbReference>
<feature type="compositionally biased region" description="Basic residues" evidence="1">
    <location>
        <begin position="194"/>
        <end position="203"/>
    </location>
</feature>
<comment type="caution">
    <text evidence="2">The sequence shown here is derived from an EMBL/GenBank/DDBJ whole genome shotgun (WGS) entry which is preliminary data.</text>
</comment>
<dbReference type="Gene3D" id="3.40.50.150">
    <property type="entry name" value="Vaccinia Virus protein VP39"/>
    <property type="match status" value="1"/>
</dbReference>
<dbReference type="AlphaFoldDB" id="A0AAW1NU24"/>
<reference evidence="2 3" key="1">
    <citation type="journal article" date="2024" name="Nat. Commun.">
        <title>Phylogenomics reveals the evolutionary origins of lichenization in chlorophyte algae.</title>
        <authorList>
            <person name="Puginier C."/>
            <person name="Libourel C."/>
            <person name="Otte J."/>
            <person name="Skaloud P."/>
            <person name="Haon M."/>
            <person name="Grisel S."/>
            <person name="Petersen M."/>
            <person name="Berrin J.G."/>
            <person name="Delaux P.M."/>
            <person name="Dal Grande F."/>
            <person name="Keller J."/>
        </authorList>
    </citation>
    <scope>NUCLEOTIDE SEQUENCE [LARGE SCALE GENOMIC DNA]</scope>
    <source>
        <strain evidence="2 3">SAG 2036</strain>
    </source>
</reference>